<evidence type="ECO:0000313" key="4">
    <source>
        <dbReference type="EMBL" id="CAJ2502671.1"/>
    </source>
</evidence>
<proteinExistence type="inferred from homology"/>
<accession>A0AAI8VCZ6</accession>
<gene>
    <name evidence="4" type="ORF">KHLLAP_LOCUS3139</name>
</gene>
<name>A0AAI8VCZ6_9PEZI</name>
<evidence type="ECO:0000313" key="5">
    <source>
        <dbReference type="Proteomes" id="UP001295740"/>
    </source>
</evidence>
<evidence type="ECO:0000256" key="1">
    <source>
        <dbReference type="ARBA" id="ARBA00009520"/>
    </source>
</evidence>
<dbReference type="Proteomes" id="UP001295740">
    <property type="component" value="Unassembled WGS sequence"/>
</dbReference>
<keyword evidence="3" id="KW-0732">Signal</keyword>
<dbReference type="EMBL" id="CAUWAG010000004">
    <property type="protein sequence ID" value="CAJ2502671.1"/>
    <property type="molecule type" value="Genomic_DNA"/>
</dbReference>
<dbReference type="PANTHER" id="PTHR33657:SF8">
    <property type="entry name" value="DOMAIN PROTEIN, PUTATIVE (AFU_ORTHOLOGUE AFUA_5G00600)-RELATED"/>
    <property type="match status" value="1"/>
</dbReference>
<organism evidence="4 5">
    <name type="scientific">Anthostomella pinea</name>
    <dbReference type="NCBI Taxonomy" id="933095"/>
    <lineage>
        <taxon>Eukaryota</taxon>
        <taxon>Fungi</taxon>
        <taxon>Dikarya</taxon>
        <taxon>Ascomycota</taxon>
        <taxon>Pezizomycotina</taxon>
        <taxon>Sordariomycetes</taxon>
        <taxon>Xylariomycetidae</taxon>
        <taxon>Xylariales</taxon>
        <taxon>Xylariaceae</taxon>
        <taxon>Anthostomella</taxon>
    </lineage>
</organism>
<feature type="chain" id="PRO_5042530494" evidence="3">
    <location>
        <begin position="19"/>
        <end position="207"/>
    </location>
</feature>
<comment type="similarity">
    <text evidence="1">Belongs to the Necrosis inducing protein (NPP1) family.</text>
</comment>
<dbReference type="Pfam" id="PF05630">
    <property type="entry name" value="NPP1"/>
    <property type="match status" value="1"/>
</dbReference>
<keyword evidence="2" id="KW-0843">Virulence</keyword>
<evidence type="ECO:0000256" key="2">
    <source>
        <dbReference type="ARBA" id="ARBA00023026"/>
    </source>
</evidence>
<dbReference type="InterPro" id="IPR008701">
    <property type="entry name" value="NPP1"/>
</dbReference>
<reference evidence="4" key="1">
    <citation type="submission" date="2023-10" db="EMBL/GenBank/DDBJ databases">
        <authorList>
            <person name="Hackl T."/>
        </authorList>
    </citation>
    <scope>NUCLEOTIDE SEQUENCE</scope>
</reference>
<protein>
    <submittedName>
        <fullName evidence="4">Uu.00g100650.m01.CDS01</fullName>
    </submittedName>
</protein>
<evidence type="ECO:0000256" key="3">
    <source>
        <dbReference type="SAM" id="SignalP"/>
    </source>
</evidence>
<keyword evidence="5" id="KW-1185">Reference proteome</keyword>
<comment type="caution">
    <text evidence="4">The sequence shown here is derived from an EMBL/GenBank/DDBJ whole genome shotgun (WGS) entry which is preliminary data.</text>
</comment>
<dbReference type="AlphaFoldDB" id="A0AAI8VCZ6"/>
<feature type="signal peptide" evidence="3">
    <location>
        <begin position="1"/>
        <end position="18"/>
    </location>
</feature>
<sequence>MHPIHIIALIATGLSARAAPVVEPCEALTYDKVVGFEEAGSSLAKGQDQYAPIGRGCDESTGQVYARGATHGDHYAIMYSWTLQRSGWAIATIGRTPWPIVWIDNAFAAEPKMVGLSTSAHGKIATITSDFLVDGTRPRIRYYNTFPLNHQLGTADEDDKVGKEQPLIEWGNLTDASRTTLQDTDFGDATVPFKDSTFEGHLAQVTL</sequence>
<dbReference type="PANTHER" id="PTHR33657">
    <property type="entry name" value="DOMAIN PROTEIN, PUTATIVE (AFU_ORTHOLOGUE AFUA_5G00600)-RELATED"/>
    <property type="match status" value="1"/>
</dbReference>